<protein>
    <recommendedName>
        <fullName evidence="10">Acyl-CoA dehydrogenase</fullName>
    </recommendedName>
</protein>
<comment type="similarity">
    <text evidence="2">Belongs to the acyl-CoA dehydrogenase family.</text>
</comment>
<dbReference type="InterPro" id="IPR046373">
    <property type="entry name" value="Acyl-CoA_Oxase/DH_mid-dom_sf"/>
</dbReference>
<dbReference type="Pfam" id="PF02771">
    <property type="entry name" value="Acyl-CoA_dh_N"/>
    <property type="match status" value="1"/>
</dbReference>
<dbReference type="Pfam" id="PF00441">
    <property type="entry name" value="Acyl-CoA_dh_1"/>
    <property type="match status" value="1"/>
</dbReference>
<evidence type="ECO:0008006" key="10">
    <source>
        <dbReference type="Google" id="ProtNLM"/>
    </source>
</evidence>
<dbReference type="InterPro" id="IPR009075">
    <property type="entry name" value="AcylCo_DH/oxidase_C"/>
</dbReference>
<dbReference type="GO" id="GO:0016627">
    <property type="term" value="F:oxidoreductase activity, acting on the CH-CH group of donors"/>
    <property type="evidence" value="ECO:0007669"/>
    <property type="project" value="InterPro"/>
</dbReference>
<proteinExistence type="inferred from homology"/>
<dbReference type="Gene3D" id="1.10.540.10">
    <property type="entry name" value="Acyl-CoA dehydrogenase/oxidase, N-terminal domain"/>
    <property type="match status" value="1"/>
</dbReference>
<dbReference type="InterPro" id="IPR037069">
    <property type="entry name" value="AcylCoA_DH/ox_N_sf"/>
</dbReference>
<organism evidence="9">
    <name type="scientific">marine metagenome</name>
    <dbReference type="NCBI Taxonomy" id="408172"/>
    <lineage>
        <taxon>unclassified sequences</taxon>
        <taxon>metagenomes</taxon>
        <taxon>ecological metagenomes</taxon>
    </lineage>
</organism>
<feature type="non-terminal residue" evidence="9">
    <location>
        <position position="1"/>
    </location>
</feature>
<dbReference type="InterPro" id="IPR009100">
    <property type="entry name" value="AcylCoA_DH/oxidase_NM_dom_sf"/>
</dbReference>
<evidence type="ECO:0000313" key="9">
    <source>
        <dbReference type="EMBL" id="SUZ75996.1"/>
    </source>
</evidence>
<dbReference type="PANTHER" id="PTHR43292:SF3">
    <property type="entry name" value="ACYL-COA DEHYDROGENASE FADE29"/>
    <property type="match status" value="1"/>
</dbReference>
<dbReference type="InterPro" id="IPR013786">
    <property type="entry name" value="AcylCoA_DH/ox_N"/>
</dbReference>
<dbReference type="EMBL" id="UINC01001261">
    <property type="protein sequence ID" value="SUZ75996.1"/>
    <property type="molecule type" value="Genomic_DNA"/>
</dbReference>
<dbReference type="Gene3D" id="2.40.110.10">
    <property type="entry name" value="Butyryl-CoA Dehydrogenase, subunit A, domain 2"/>
    <property type="match status" value="1"/>
</dbReference>
<evidence type="ECO:0000259" key="6">
    <source>
        <dbReference type="Pfam" id="PF00441"/>
    </source>
</evidence>
<dbReference type="FunFam" id="2.40.110.10:FF:000011">
    <property type="entry name" value="Acyl-CoA dehydrogenase FadE34"/>
    <property type="match status" value="1"/>
</dbReference>
<evidence type="ECO:0000256" key="5">
    <source>
        <dbReference type="ARBA" id="ARBA00023002"/>
    </source>
</evidence>
<gene>
    <name evidence="9" type="ORF">METZ01_LOCUS28850</name>
</gene>
<dbReference type="SUPFAM" id="SSF56645">
    <property type="entry name" value="Acyl-CoA dehydrogenase NM domain-like"/>
    <property type="match status" value="1"/>
</dbReference>
<name>A0A381Q9K5_9ZZZZ</name>
<dbReference type="AlphaFoldDB" id="A0A381Q9K5"/>
<evidence type="ECO:0000256" key="4">
    <source>
        <dbReference type="ARBA" id="ARBA00022827"/>
    </source>
</evidence>
<evidence type="ECO:0000259" key="7">
    <source>
        <dbReference type="Pfam" id="PF02770"/>
    </source>
</evidence>
<dbReference type="InterPro" id="IPR036250">
    <property type="entry name" value="AcylCo_DH-like_C"/>
</dbReference>
<dbReference type="Gene3D" id="1.20.140.10">
    <property type="entry name" value="Butyryl-CoA Dehydrogenase, subunit A, domain 3"/>
    <property type="match status" value="1"/>
</dbReference>
<evidence type="ECO:0000256" key="3">
    <source>
        <dbReference type="ARBA" id="ARBA00022630"/>
    </source>
</evidence>
<dbReference type="InterPro" id="IPR006091">
    <property type="entry name" value="Acyl-CoA_Oxase/DH_mid-dom"/>
</dbReference>
<keyword evidence="4" id="KW-0274">FAD</keyword>
<dbReference type="InterPro" id="IPR052161">
    <property type="entry name" value="Mycobact_Acyl-CoA_DH"/>
</dbReference>
<dbReference type="SUPFAM" id="SSF47203">
    <property type="entry name" value="Acyl-CoA dehydrogenase C-terminal domain-like"/>
    <property type="match status" value="1"/>
</dbReference>
<feature type="domain" description="Acyl-CoA dehydrogenase/oxidase C-terminal" evidence="6">
    <location>
        <begin position="233"/>
        <end position="396"/>
    </location>
</feature>
<feature type="domain" description="Acyl-CoA dehydrogenase/oxidase N-terminal" evidence="8">
    <location>
        <begin position="7"/>
        <end position="122"/>
    </location>
</feature>
<feature type="domain" description="Acyl-CoA oxidase/dehydrogenase middle" evidence="7">
    <location>
        <begin position="127"/>
        <end position="218"/>
    </location>
</feature>
<evidence type="ECO:0000259" key="8">
    <source>
        <dbReference type="Pfam" id="PF02771"/>
    </source>
</evidence>
<comment type="cofactor">
    <cofactor evidence="1">
        <name>FAD</name>
        <dbReference type="ChEBI" id="CHEBI:57692"/>
    </cofactor>
</comment>
<sequence length="415" mass="45634">VEDYSAEAANFRADIKSFLEENLPSGWSGMGGFSPDERQKFVADWRRTLSQHQLLAVAWPNEYGGAGLSQMERTILAEELAEVGVPNGTDNDIFSIGMIGHTIIEWGTDEQKNHYLPRILDGTDVWCQGYSEPNSGSDLASLATRAELDGDEWVINGQKIWTSQGHNANWIFVLCRTDPAVVKHAGISFLLCPIDQPGVEVRPIVNASGHHDFNEVFFGDARTPKANVLGGVNNGWAVANTLLAYERGDDATTNGIRFGEEWQRLVEVARSYGKLDDPIMRQRFTAAYTTTQIMKFMGLQTVARSLRGYSQGPESSLNKLLWSEHHQHFTELAMDVIGMDATAPDGRDAATGVGVDDVGSPYSSQAWVTTFIGARPGSIYSGSNEIQRNIVGERVLGLPKEPRADAGPWNETKRS</sequence>
<keyword evidence="5" id="KW-0560">Oxidoreductase</keyword>
<evidence type="ECO:0000256" key="1">
    <source>
        <dbReference type="ARBA" id="ARBA00001974"/>
    </source>
</evidence>
<dbReference type="GO" id="GO:0005886">
    <property type="term" value="C:plasma membrane"/>
    <property type="evidence" value="ECO:0007669"/>
    <property type="project" value="TreeGrafter"/>
</dbReference>
<evidence type="ECO:0000256" key="2">
    <source>
        <dbReference type="ARBA" id="ARBA00009347"/>
    </source>
</evidence>
<reference evidence="9" key="1">
    <citation type="submission" date="2018-05" db="EMBL/GenBank/DDBJ databases">
        <authorList>
            <person name="Lanie J.A."/>
            <person name="Ng W.-L."/>
            <person name="Kazmierczak K.M."/>
            <person name="Andrzejewski T.M."/>
            <person name="Davidsen T.M."/>
            <person name="Wayne K.J."/>
            <person name="Tettelin H."/>
            <person name="Glass J.I."/>
            <person name="Rusch D."/>
            <person name="Podicherti R."/>
            <person name="Tsui H.-C.T."/>
            <person name="Winkler M.E."/>
        </authorList>
    </citation>
    <scope>NUCLEOTIDE SEQUENCE</scope>
</reference>
<keyword evidence="3" id="KW-0285">Flavoprotein</keyword>
<accession>A0A381Q9K5</accession>
<dbReference type="PANTHER" id="PTHR43292">
    <property type="entry name" value="ACYL-COA DEHYDROGENASE"/>
    <property type="match status" value="1"/>
</dbReference>
<dbReference type="Pfam" id="PF02770">
    <property type="entry name" value="Acyl-CoA_dh_M"/>
    <property type="match status" value="1"/>
</dbReference>
<dbReference type="GO" id="GO:0050660">
    <property type="term" value="F:flavin adenine dinucleotide binding"/>
    <property type="evidence" value="ECO:0007669"/>
    <property type="project" value="InterPro"/>
</dbReference>